<dbReference type="EMBL" id="OV651822">
    <property type="protein sequence ID" value="CAH1100760.1"/>
    <property type="molecule type" value="Genomic_DNA"/>
</dbReference>
<sequence>MAPTGAKPKNLDVKPKEPEDEETPSSYSPSSPRRQQKKKTNNKKEEKPAEEIITEAMAIDLPNSEDEFTEVISRSTRKRGRKSASGAGNISSSEEDDTNGNSLTPRNGSKNCRGKSPAFSPPRDEIFSVKNTEHLGASKGLNRPVNGRASEACKSTIFETVKATATKPKNDDFPPLPKVTKIPIMRNTTIKTKVPPTHAPGGTEPAKATANLVITGRDETLNPTAEPKQTKVPPVVVESGAKNWPEIRRGLVERGIPFTKAPTRNEELKVWPATFDAYRATTKYLDERKAKYHTYRLEDEKFHKAKKFVVIPLTVDDDVVIVVESQRTVSRAVQPLQRGFGGSTAMKPVIRMMDVRP</sequence>
<dbReference type="AlphaFoldDB" id="A0A9P0G8F6"/>
<dbReference type="Proteomes" id="UP001153636">
    <property type="component" value="Chromosome 10"/>
</dbReference>
<protein>
    <submittedName>
        <fullName evidence="2">Uncharacterized protein</fullName>
    </submittedName>
</protein>
<evidence type="ECO:0000256" key="1">
    <source>
        <dbReference type="SAM" id="MobiDB-lite"/>
    </source>
</evidence>
<evidence type="ECO:0000313" key="3">
    <source>
        <dbReference type="Proteomes" id="UP001153636"/>
    </source>
</evidence>
<feature type="compositionally biased region" description="Basic and acidic residues" evidence="1">
    <location>
        <begin position="122"/>
        <end position="131"/>
    </location>
</feature>
<feature type="compositionally biased region" description="Low complexity" evidence="1">
    <location>
        <begin position="24"/>
        <end position="33"/>
    </location>
</feature>
<proteinExistence type="predicted"/>
<name>A0A9P0G8F6_9CUCU</name>
<feature type="compositionally biased region" description="Polar residues" evidence="1">
    <location>
        <begin position="99"/>
        <end position="110"/>
    </location>
</feature>
<keyword evidence="3" id="KW-1185">Reference proteome</keyword>
<reference evidence="2" key="1">
    <citation type="submission" date="2022-01" db="EMBL/GenBank/DDBJ databases">
        <authorList>
            <person name="King R."/>
        </authorList>
    </citation>
    <scope>NUCLEOTIDE SEQUENCE</scope>
</reference>
<accession>A0A9P0G8F6</accession>
<feature type="region of interest" description="Disordered" evidence="1">
    <location>
        <begin position="1"/>
        <end position="131"/>
    </location>
</feature>
<evidence type="ECO:0000313" key="2">
    <source>
        <dbReference type="EMBL" id="CAH1100760.1"/>
    </source>
</evidence>
<organism evidence="2 3">
    <name type="scientific">Psylliodes chrysocephalus</name>
    <dbReference type="NCBI Taxonomy" id="3402493"/>
    <lineage>
        <taxon>Eukaryota</taxon>
        <taxon>Metazoa</taxon>
        <taxon>Ecdysozoa</taxon>
        <taxon>Arthropoda</taxon>
        <taxon>Hexapoda</taxon>
        <taxon>Insecta</taxon>
        <taxon>Pterygota</taxon>
        <taxon>Neoptera</taxon>
        <taxon>Endopterygota</taxon>
        <taxon>Coleoptera</taxon>
        <taxon>Polyphaga</taxon>
        <taxon>Cucujiformia</taxon>
        <taxon>Chrysomeloidea</taxon>
        <taxon>Chrysomelidae</taxon>
        <taxon>Galerucinae</taxon>
        <taxon>Alticini</taxon>
        <taxon>Psylliodes</taxon>
    </lineage>
</organism>
<gene>
    <name evidence="2" type="ORF">PSYICH_LOCUS1531</name>
</gene>